<evidence type="ECO:0000259" key="5">
    <source>
        <dbReference type="SMART" id="SM00861"/>
    </source>
</evidence>
<evidence type="ECO:0000256" key="3">
    <source>
        <dbReference type="ARBA" id="ARBA00051764"/>
    </source>
</evidence>
<dbReference type="InterPro" id="IPR029061">
    <property type="entry name" value="THDP-binding"/>
</dbReference>
<dbReference type="AlphaFoldDB" id="A0A6U2I2E0"/>
<accession>A0A6U2I2E0</accession>
<organism evidence="6">
    <name type="scientific">Chlamydomonas euryale</name>
    <dbReference type="NCBI Taxonomy" id="1486919"/>
    <lineage>
        <taxon>Eukaryota</taxon>
        <taxon>Viridiplantae</taxon>
        <taxon>Chlorophyta</taxon>
        <taxon>core chlorophytes</taxon>
        <taxon>Chlorophyceae</taxon>
        <taxon>CS clade</taxon>
        <taxon>Chlamydomonadales</taxon>
        <taxon>Chlamydomonadaceae</taxon>
        <taxon>Chlamydomonas</taxon>
    </lineage>
</organism>
<evidence type="ECO:0000313" key="8">
    <source>
        <dbReference type="EMBL" id="CAD8301833.1"/>
    </source>
</evidence>
<dbReference type="Pfam" id="PF02779">
    <property type="entry name" value="Transket_pyr"/>
    <property type="match status" value="1"/>
</dbReference>
<feature type="domain" description="Transketolase-like pyrimidine-binding" evidence="5">
    <location>
        <begin position="104"/>
        <end position="279"/>
    </location>
</feature>
<evidence type="ECO:0000313" key="6">
    <source>
        <dbReference type="EMBL" id="CAD8301829.1"/>
    </source>
</evidence>
<evidence type="ECO:0000256" key="4">
    <source>
        <dbReference type="SAM" id="MobiDB-lite"/>
    </source>
</evidence>
<proteinExistence type="predicted"/>
<dbReference type="CDD" id="cd07036">
    <property type="entry name" value="TPP_PYR_E1-PDHc-beta_like"/>
    <property type="match status" value="1"/>
</dbReference>
<evidence type="ECO:0000256" key="1">
    <source>
        <dbReference type="ARBA" id="ARBA00001964"/>
    </source>
</evidence>
<dbReference type="EMBL" id="HBEC01034987">
    <property type="protein sequence ID" value="CAD8301831.1"/>
    <property type="molecule type" value="Transcribed_RNA"/>
</dbReference>
<dbReference type="SMART" id="SM00861">
    <property type="entry name" value="Transket_pyr"/>
    <property type="match status" value="1"/>
</dbReference>
<dbReference type="EMBL" id="HBEC01034988">
    <property type="protein sequence ID" value="CAD8301833.1"/>
    <property type="molecule type" value="Transcribed_RNA"/>
</dbReference>
<dbReference type="SUPFAM" id="SSF52518">
    <property type="entry name" value="Thiamin diphosphate-binding fold (THDP-binding)"/>
    <property type="match status" value="1"/>
</dbReference>
<dbReference type="InterPro" id="IPR005475">
    <property type="entry name" value="Transketolase-like_Pyr-bd"/>
</dbReference>
<evidence type="ECO:0000256" key="2">
    <source>
        <dbReference type="ARBA" id="ARBA00023002"/>
    </source>
</evidence>
<gene>
    <name evidence="6" type="ORF">CEUR00632_LOCUS16259</name>
    <name evidence="7" type="ORF">CEUR00632_LOCUS16260</name>
    <name evidence="8" type="ORF">CEUR00632_LOCUS16261</name>
</gene>
<dbReference type="Gene3D" id="3.40.50.970">
    <property type="match status" value="1"/>
</dbReference>
<reference evidence="6" key="1">
    <citation type="submission" date="2021-01" db="EMBL/GenBank/DDBJ databases">
        <authorList>
            <person name="Corre E."/>
            <person name="Pelletier E."/>
            <person name="Niang G."/>
            <person name="Scheremetjew M."/>
            <person name="Finn R."/>
            <person name="Kale V."/>
            <person name="Holt S."/>
            <person name="Cochrane G."/>
            <person name="Meng A."/>
            <person name="Brown T."/>
            <person name="Cohen L."/>
        </authorList>
    </citation>
    <scope>NUCLEOTIDE SEQUENCE</scope>
    <source>
        <strain evidence="6">CCMP219</strain>
    </source>
</reference>
<dbReference type="PANTHER" id="PTHR42980">
    <property type="entry name" value="2-OXOISOVALERATE DEHYDROGENASE SUBUNIT BETA-RELATED"/>
    <property type="match status" value="1"/>
</dbReference>
<feature type="region of interest" description="Disordered" evidence="4">
    <location>
        <begin position="41"/>
        <end position="95"/>
    </location>
</feature>
<dbReference type="GO" id="GO:0003863">
    <property type="term" value="F:branched-chain 2-oxo acid dehydrogenase activity"/>
    <property type="evidence" value="ECO:0007669"/>
    <property type="project" value="UniProtKB-EC"/>
</dbReference>
<dbReference type="EMBL" id="HBEC01034986">
    <property type="protein sequence ID" value="CAD8301829.1"/>
    <property type="molecule type" value="Transcribed_RNA"/>
</dbReference>
<feature type="compositionally biased region" description="Low complexity" evidence="4">
    <location>
        <begin position="57"/>
        <end position="93"/>
    </location>
</feature>
<dbReference type="PANTHER" id="PTHR42980:SF1">
    <property type="entry name" value="2-OXOISOVALERATE DEHYDROGENASE SUBUNIT BETA, MITOCHONDRIAL"/>
    <property type="match status" value="1"/>
</dbReference>
<dbReference type="FunFam" id="3.40.50.970:FF:000001">
    <property type="entry name" value="Pyruvate dehydrogenase E1 beta subunit"/>
    <property type="match status" value="1"/>
</dbReference>
<comment type="cofactor">
    <cofactor evidence="1">
        <name>thiamine diphosphate</name>
        <dbReference type="ChEBI" id="CHEBI:58937"/>
    </cofactor>
</comment>
<dbReference type="GO" id="GO:0007584">
    <property type="term" value="P:response to nutrient"/>
    <property type="evidence" value="ECO:0007669"/>
    <property type="project" value="TreeGrafter"/>
</dbReference>
<name>A0A6U2I2E0_9CHLO</name>
<protein>
    <recommendedName>
        <fullName evidence="5">Transketolase-like pyrimidine-binding domain-containing protein</fullName>
    </recommendedName>
</protein>
<keyword evidence="2" id="KW-0560">Oxidoreductase</keyword>
<dbReference type="GO" id="GO:0009083">
    <property type="term" value="P:branched-chain amino acid catabolic process"/>
    <property type="evidence" value="ECO:0007669"/>
    <property type="project" value="TreeGrafter"/>
</dbReference>
<comment type="catalytic activity">
    <reaction evidence="3">
        <text>N(6)-[(R)-lipoyl]-L-lysyl-[protein] + 3-methyl-2-oxobutanoate + H(+) = N(6)-[(R)-S(8)-2-methylpropanoyldihydrolipoyl]-L-lysyl-[protein] + CO2</text>
        <dbReference type="Rhea" id="RHEA:13457"/>
        <dbReference type="Rhea" id="RHEA-COMP:10474"/>
        <dbReference type="Rhea" id="RHEA-COMP:10497"/>
        <dbReference type="ChEBI" id="CHEBI:11851"/>
        <dbReference type="ChEBI" id="CHEBI:15378"/>
        <dbReference type="ChEBI" id="CHEBI:16526"/>
        <dbReference type="ChEBI" id="CHEBI:83099"/>
        <dbReference type="ChEBI" id="CHEBI:83142"/>
        <dbReference type="EC" id="1.2.4.4"/>
    </reaction>
    <physiologicalReaction direction="left-to-right" evidence="3">
        <dbReference type="Rhea" id="RHEA:13458"/>
    </physiologicalReaction>
</comment>
<evidence type="ECO:0000313" key="7">
    <source>
        <dbReference type="EMBL" id="CAD8301831.1"/>
    </source>
</evidence>
<sequence>MLPSLAQLRRRCGSARLAAASAVYTPLVELPASWQWAAAAAATSGRPTPPPSQRHLSSSSSSSGSGSRGGAASSSSSGSLASNSAGASTDASSGGAGGGAGRRLNLCNAVNEALATALDSDPSSCVFGEDVGFGGVFRCTSGLSERFGSARVFNTPLSEQGIVGFGVGLAASGHTAIAEIQFADYIFPAFDQLVNEAAKYRYRSGGSYDCGGLTVRTPYGAVGHGGHYHSQSPEAFFTHVPGLKVVTPSTPSEAKGLLLASIRDPNPVVFFEPKMLYRTSVGSVPQVWNCGCIPYVLPRIDDHESAVWGFGRGQVSCCTNQPASVGALKGARSDAVPVSLQVWAQWLAPALVAGIGAAMPKTPETVWRFVAVLMSFPPLHPNVPVSPSRSSECARPLSPSSQCGPLFSSRSSQCDLFCSLHSKLTSVTSVTSVT</sequence>